<feature type="transmembrane region" description="Helical" evidence="2">
    <location>
        <begin position="219"/>
        <end position="238"/>
    </location>
</feature>
<evidence type="ECO:0000256" key="1">
    <source>
        <dbReference type="SAM" id="MobiDB-lite"/>
    </source>
</evidence>
<dbReference type="EMBL" id="RYUH01000007">
    <property type="protein sequence ID" value="RYQ11299.1"/>
    <property type="molecule type" value="Genomic_DNA"/>
</dbReference>
<protein>
    <submittedName>
        <fullName evidence="3">YwiC-like protein</fullName>
    </submittedName>
</protein>
<reference evidence="3 4" key="1">
    <citation type="submission" date="2018-12" db="EMBL/GenBank/DDBJ databases">
        <title>Unveiling genomic diversity among members of the Bifidobacterium pseudolongum species, a widely distributed gut commensal of the animal kingdom.</title>
        <authorList>
            <person name="Lugli G.A."/>
            <person name="Duranti S."/>
            <person name="Albert K."/>
            <person name="Mancabelli L."/>
            <person name="Napoli S."/>
            <person name="Viappiani A."/>
            <person name="Anzalone R."/>
            <person name="Longhi G."/>
            <person name="Milani C."/>
            <person name="Turroni F."/>
            <person name="Alessandri G."/>
            <person name="Sela D.A."/>
            <person name="Van Sinderen D."/>
            <person name="Ventura M."/>
        </authorList>
    </citation>
    <scope>NUCLEOTIDE SEQUENCE [LARGE SCALE GENOMIC DNA]</scope>
    <source>
        <strain evidence="3 4">2093B</strain>
    </source>
</reference>
<accession>A0A4V1Y1V9</accession>
<dbReference type="AlphaFoldDB" id="A0A4V1Y1V9"/>
<feature type="transmembrane region" description="Helical" evidence="2">
    <location>
        <begin position="88"/>
        <end position="108"/>
    </location>
</feature>
<feature type="transmembrane region" description="Helical" evidence="2">
    <location>
        <begin position="139"/>
        <end position="160"/>
    </location>
</feature>
<feature type="transmembrane region" description="Helical" evidence="2">
    <location>
        <begin position="114"/>
        <end position="132"/>
    </location>
</feature>
<organism evidence="3 4">
    <name type="scientific">Bifidobacterium pseudolongum subsp. globosum</name>
    <dbReference type="NCBI Taxonomy" id="1690"/>
    <lineage>
        <taxon>Bacteria</taxon>
        <taxon>Bacillati</taxon>
        <taxon>Actinomycetota</taxon>
        <taxon>Actinomycetes</taxon>
        <taxon>Bifidobacteriales</taxon>
        <taxon>Bifidobacteriaceae</taxon>
        <taxon>Bifidobacterium</taxon>
    </lineage>
</organism>
<keyword evidence="2" id="KW-1133">Transmembrane helix</keyword>
<keyword evidence="2" id="KW-0472">Membrane</keyword>
<evidence type="ECO:0000256" key="2">
    <source>
        <dbReference type="SAM" id="Phobius"/>
    </source>
</evidence>
<feature type="transmembrane region" description="Helical" evidence="2">
    <location>
        <begin position="180"/>
        <end position="207"/>
    </location>
</feature>
<evidence type="ECO:0000313" key="3">
    <source>
        <dbReference type="EMBL" id="RYQ11299.1"/>
    </source>
</evidence>
<feature type="transmembrane region" description="Helical" evidence="2">
    <location>
        <begin position="38"/>
        <end position="67"/>
    </location>
</feature>
<sequence>MRPRTQPTPKPVSAPKAATRTTPRFKSRRDWLSNEPGAWAIVLMPTLSALFVCGPTLALCWVAVAWACCYCVQFSAARWFKSRFRTRYAVPTLTYLGALAVIGVPFVVLHPGVLRWAPLYIVLTAGSMLGAWMRREHSLWANACAVLASSAMPVVMQPYGAHATAAMQLAGDTLPSVHNWFPAGTFAQPALTVSLAYAAMLGGSVLFVKTMIRERGNRAYLAASWIWHIAICAVGFAVSPWLGAAGALLLLRAIGLPSIARVRRVPAKYTGITECVASTLCFALITCAAICPIYE</sequence>
<keyword evidence="2" id="KW-0812">Transmembrane</keyword>
<proteinExistence type="predicted"/>
<name>A0A4V1Y1V9_9BIFI</name>
<dbReference type="Pfam" id="PF14256">
    <property type="entry name" value="YwiC"/>
    <property type="match status" value="1"/>
</dbReference>
<dbReference type="InterPro" id="IPR025576">
    <property type="entry name" value="YwiC"/>
</dbReference>
<feature type="region of interest" description="Disordered" evidence="1">
    <location>
        <begin position="1"/>
        <end position="28"/>
    </location>
</feature>
<feature type="compositionally biased region" description="Pro residues" evidence="1">
    <location>
        <begin position="1"/>
        <end position="12"/>
    </location>
</feature>
<dbReference type="Proteomes" id="UP000292568">
    <property type="component" value="Unassembled WGS sequence"/>
</dbReference>
<evidence type="ECO:0000313" key="4">
    <source>
        <dbReference type="Proteomes" id="UP000292568"/>
    </source>
</evidence>
<comment type="caution">
    <text evidence="3">The sequence shown here is derived from an EMBL/GenBank/DDBJ whole genome shotgun (WGS) entry which is preliminary data.</text>
</comment>
<gene>
    <name evidence="3" type="ORF">PG2093B_0408</name>
</gene>